<dbReference type="EMBL" id="DQAY01000197">
    <property type="protein sequence ID" value="HCO27391.1"/>
    <property type="molecule type" value="Genomic_DNA"/>
</dbReference>
<proteinExistence type="predicted"/>
<gene>
    <name evidence="1" type="ORF">DIT97_31945</name>
</gene>
<reference evidence="1 2" key="1">
    <citation type="journal article" date="2018" name="Nat. Biotechnol.">
        <title>A standardized bacterial taxonomy based on genome phylogeny substantially revises the tree of life.</title>
        <authorList>
            <person name="Parks D.H."/>
            <person name="Chuvochina M."/>
            <person name="Waite D.W."/>
            <person name="Rinke C."/>
            <person name="Skarshewski A."/>
            <person name="Chaumeil P.A."/>
            <person name="Hugenholtz P."/>
        </authorList>
    </citation>
    <scope>NUCLEOTIDE SEQUENCE [LARGE SCALE GENOMIC DNA]</scope>
    <source>
        <strain evidence="1">UBA9375</strain>
    </source>
</reference>
<dbReference type="Proteomes" id="UP000263642">
    <property type="component" value="Unassembled WGS sequence"/>
</dbReference>
<accession>A0A3D3REY5</accession>
<evidence type="ECO:0000313" key="2">
    <source>
        <dbReference type="Proteomes" id="UP000263642"/>
    </source>
</evidence>
<organism evidence="1 2">
    <name type="scientific">Gimesia maris</name>
    <dbReference type="NCBI Taxonomy" id="122"/>
    <lineage>
        <taxon>Bacteria</taxon>
        <taxon>Pseudomonadati</taxon>
        <taxon>Planctomycetota</taxon>
        <taxon>Planctomycetia</taxon>
        <taxon>Planctomycetales</taxon>
        <taxon>Planctomycetaceae</taxon>
        <taxon>Gimesia</taxon>
    </lineage>
</organism>
<evidence type="ECO:0000313" key="1">
    <source>
        <dbReference type="EMBL" id="HCO27391.1"/>
    </source>
</evidence>
<sequence length="130" mass="15208">MKLMTDSLLKTRQRLSLEQRTQLINMIMLQLELNARVCAIKTECAAETGLKPRSIERYIQKARREIESRDSQQQVAASLELLMILEEKRTEQLFADSVNFYQNIIADPKTSTREQLHARKRLDKLLGLYK</sequence>
<dbReference type="AlphaFoldDB" id="A0A3D3REY5"/>
<comment type="caution">
    <text evidence="1">The sequence shown here is derived from an EMBL/GenBank/DDBJ whole genome shotgun (WGS) entry which is preliminary data.</text>
</comment>
<name>A0A3D3REY5_9PLAN</name>
<protein>
    <submittedName>
        <fullName evidence="1">Uncharacterized protein</fullName>
    </submittedName>
</protein>